<reference evidence="5 6" key="1">
    <citation type="submission" date="2020-08" db="EMBL/GenBank/DDBJ databases">
        <title>Genomic Encyclopedia of Type Strains, Phase IV (KMG-IV): sequencing the most valuable type-strain genomes for metagenomic binning, comparative biology and taxonomic classification.</title>
        <authorList>
            <person name="Goeker M."/>
        </authorList>
    </citation>
    <scope>NUCLEOTIDE SEQUENCE [LARGE SCALE GENOMIC DNA]</scope>
    <source>
        <strain evidence="5 6">DSM 12251</strain>
    </source>
</reference>
<feature type="domain" description="D-isomer specific 2-hydroxyacid dehydrogenase NAD-binding" evidence="4">
    <location>
        <begin position="127"/>
        <end position="300"/>
    </location>
</feature>
<comment type="caution">
    <text evidence="5">The sequence shown here is derived from an EMBL/GenBank/DDBJ whole genome shotgun (WGS) entry which is preliminary data.</text>
</comment>
<dbReference type="InterPro" id="IPR036291">
    <property type="entry name" value="NAD(P)-bd_dom_sf"/>
</dbReference>
<dbReference type="EMBL" id="JACHIF010000002">
    <property type="protein sequence ID" value="MBB5037372.1"/>
    <property type="molecule type" value="Genomic_DNA"/>
</dbReference>
<dbReference type="GO" id="GO:0004617">
    <property type="term" value="F:phosphoglycerate dehydrogenase activity"/>
    <property type="evidence" value="ECO:0007669"/>
    <property type="project" value="UniProtKB-EC"/>
</dbReference>
<sequence length="334" mass="36722">MLLAEAGNPPMLKVFTMRVLLTTTSYQDTPGDHHALLESQGYEIHRERGPLPESKMLELAGQFDAFLCGDDEITTAVLDKAQPRLRVISKYGIGLDKINVEECTARKLPVLFTPGVNHTTVAEHTFCLLLALVRNLVDSANSVRAGQWKRVTGNEIWNKKIGIVGLGRIGQEVAKRAIAFGMEVHGMDIYWPEAFAKENHVTRHETIESLIAAVDVLSLHANLSESTKHLVRADRIALAKPGLLVVNTSRAELVHMPDMIAALDAGTIGGYGTDVLDEEPPPADHALLKHPKALITPHIGSRTYESVPRQAMRATLNLVNYLKGEKDVIQANKF</sequence>
<dbReference type="GO" id="GO:0030267">
    <property type="term" value="F:glyoxylate reductase (NADPH) activity"/>
    <property type="evidence" value="ECO:0007669"/>
    <property type="project" value="TreeGrafter"/>
</dbReference>
<dbReference type="Gene3D" id="3.40.50.720">
    <property type="entry name" value="NAD(P)-binding Rossmann-like Domain"/>
    <property type="match status" value="2"/>
</dbReference>
<dbReference type="AlphaFoldDB" id="A0A7W7YJS0"/>
<evidence type="ECO:0000313" key="5">
    <source>
        <dbReference type="EMBL" id="MBB5037372.1"/>
    </source>
</evidence>
<dbReference type="PANTHER" id="PTHR10996">
    <property type="entry name" value="2-HYDROXYACID DEHYDROGENASE-RELATED"/>
    <property type="match status" value="1"/>
</dbReference>
<organism evidence="5 6">
    <name type="scientific">Prosthecobacter dejongeii</name>
    <dbReference type="NCBI Taxonomy" id="48465"/>
    <lineage>
        <taxon>Bacteria</taxon>
        <taxon>Pseudomonadati</taxon>
        <taxon>Verrucomicrobiota</taxon>
        <taxon>Verrucomicrobiia</taxon>
        <taxon>Verrucomicrobiales</taxon>
        <taxon>Verrucomicrobiaceae</taxon>
        <taxon>Prosthecobacter</taxon>
    </lineage>
</organism>
<comment type="similarity">
    <text evidence="2">Belongs to the D-isomer specific 2-hydroxyacid dehydrogenase family.</text>
</comment>
<feature type="domain" description="D-isomer specific 2-hydroxyacid dehydrogenase catalytic" evidence="3">
    <location>
        <begin position="34"/>
        <end position="326"/>
    </location>
</feature>
<dbReference type="EC" id="1.1.1.95" evidence="5"/>
<name>A0A7W7YJS0_9BACT</name>
<dbReference type="CDD" id="cd12172">
    <property type="entry name" value="PGDH_like_2"/>
    <property type="match status" value="1"/>
</dbReference>
<evidence type="ECO:0000259" key="3">
    <source>
        <dbReference type="Pfam" id="PF00389"/>
    </source>
</evidence>
<dbReference type="InterPro" id="IPR006140">
    <property type="entry name" value="D-isomer_DH_NAD-bd"/>
</dbReference>
<dbReference type="RefSeq" id="WP_246430966.1">
    <property type="nucleotide sequence ID" value="NZ_JACHIF010000002.1"/>
</dbReference>
<gene>
    <name evidence="5" type="ORF">HNQ64_001614</name>
</gene>
<dbReference type="SUPFAM" id="SSF52283">
    <property type="entry name" value="Formate/glycerate dehydrogenase catalytic domain-like"/>
    <property type="match status" value="1"/>
</dbReference>
<evidence type="ECO:0000313" key="6">
    <source>
        <dbReference type="Proteomes" id="UP000534294"/>
    </source>
</evidence>
<dbReference type="GO" id="GO:0051287">
    <property type="term" value="F:NAD binding"/>
    <property type="evidence" value="ECO:0007669"/>
    <property type="project" value="InterPro"/>
</dbReference>
<proteinExistence type="inferred from homology"/>
<dbReference type="Pfam" id="PF00389">
    <property type="entry name" value="2-Hacid_dh"/>
    <property type="match status" value="1"/>
</dbReference>
<keyword evidence="1 2" id="KW-0560">Oxidoreductase</keyword>
<dbReference type="InterPro" id="IPR006139">
    <property type="entry name" value="D-isomer_2_OHA_DH_cat_dom"/>
</dbReference>
<dbReference type="PANTHER" id="PTHR10996:SF283">
    <property type="entry name" value="GLYOXYLATE_HYDROXYPYRUVATE REDUCTASE B"/>
    <property type="match status" value="1"/>
</dbReference>
<dbReference type="InterPro" id="IPR050223">
    <property type="entry name" value="D-isomer_2-hydroxyacid_DH"/>
</dbReference>
<dbReference type="SUPFAM" id="SSF51735">
    <property type="entry name" value="NAD(P)-binding Rossmann-fold domains"/>
    <property type="match status" value="1"/>
</dbReference>
<dbReference type="GO" id="GO:0005829">
    <property type="term" value="C:cytosol"/>
    <property type="evidence" value="ECO:0007669"/>
    <property type="project" value="TreeGrafter"/>
</dbReference>
<dbReference type="Pfam" id="PF02826">
    <property type="entry name" value="2-Hacid_dh_C"/>
    <property type="match status" value="1"/>
</dbReference>
<dbReference type="Proteomes" id="UP000534294">
    <property type="component" value="Unassembled WGS sequence"/>
</dbReference>
<keyword evidence="6" id="KW-1185">Reference proteome</keyword>
<protein>
    <submittedName>
        <fullName evidence="5">D-3-phosphoglycerate dehydrogenase</fullName>
        <ecNumber evidence="5">1.1.1.95</ecNumber>
    </submittedName>
</protein>
<evidence type="ECO:0000256" key="2">
    <source>
        <dbReference type="RuleBase" id="RU003719"/>
    </source>
</evidence>
<dbReference type="GO" id="GO:0016618">
    <property type="term" value="F:hydroxypyruvate reductase [NAD(P)H] activity"/>
    <property type="evidence" value="ECO:0007669"/>
    <property type="project" value="TreeGrafter"/>
</dbReference>
<accession>A0A7W7YJS0</accession>
<evidence type="ECO:0000256" key="1">
    <source>
        <dbReference type="ARBA" id="ARBA00023002"/>
    </source>
</evidence>
<evidence type="ECO:0000259" key="4">
    <source>
        <dbReference type="Pfam" id="PF02826"/>
    </source>
</evidence>